<keyword evidence="2" id="KW-1185">Reference proteome</keyword>
<accession>A0A9D3RM13</accession>
<name>A0A9D3RM13_ANGAN</name>
<evidence type="ECO:0000313" key="1">
    <source>
        <dbReference type="EMBL" id="KAG5832632.1"/>
    </source>
</evidence>
<proteinExistence type="predicted"/>
<dbReference type="AlphaFoldDB" id="A0A9D3RM13"/>
<sequence>MHTCLPEPFDLIAAEATPEAGPAQAPPLTTRLSKGEEPSLLAQFQPLPHVYQAQSCTPWCPLGYRWFRVQPDSVALRGEFEDFVRRDPQSGAVLAAVVFDHTFTRSDEALPLQVKYHLRLKYSPRNAPAKEKTELNPNNDLDWHTLSLFPCSSCRVLGSSTARRGHPG</sequence>
<organism evidence="1 2">
    <name type="scientific">Anguilla anguilla</name>
    <name type="common">European freshwater eel</name>
    <name type="synonym">Muraena anguilla</name>
    <dbReference type="NCBI Taxonomy" id="7936"/>
    <lineage>
        <taxon>Eukaryota</taxon>
        <taxon>Metazoa</taxon>
        <taxon>Chordata</taxon>
        <taxon>Craniata</taxon>
        <taxon>Vertebrata</taxon>
        <taxon>Euteleostomi</taxon>
        <taxon>Actinopterygii</taxon>
        <taxon>Neopterygii</taxon>
        <taxon>Teleostei</taxon>
        <taxon>Anguilliformes</taxon>
        <taxon>Anguillidae</taxon>
        <taxon>Anguilla</taxon>
    </lineage>
</organism>
<comment type="caution">
    <text evidence="1">The sequence shown here is derived from an EMBL/GenBank/DDBJ whole genome shotgun (WGS) entry which is preliminary data.</text>
</comment>
<reference evidence="1" key="1">
    <citation type="submission" date="2021-01" db="EMBL/GenBank/DDBJ databases">
        <title>A chromosome-scale assembly of European eel, Anguilla anguilla.</title>
        <authorList>
            <person name="Henkel C."/>
            <person name="Jong-Raadsen S.A."/>
            <person name="Dufour S."/>
            <person name="Weltzien F.-A."/>
            <person name="Palstra A.P."/>
            <person name="Pelster B."/>
            <person name="Spaink H.P."/>
            <person name="Van Den Thillart G.E."/>
            <person name="Jansen H."/>
            <person name="Zahm M."/>
            <person name="Klopp C."/>
            <person name="Cedric C."/>
            <person name="Louis A."/>
            <person name="Berthelot C."/>
            <person name="Parey E."/>
            <person name="Roest Crollius H."/>
            <person name="Montfort J."/>
            <person name="Robinson-Rechavi M."/>
            <person name="Bucao C."/>
            <person name="Bouchez O."/>
            <person name="Gislard M."/>
            <person name="Lluch J."/>
            <person name="Milhes M."/>
            <person name="Lampietro C."/>
            <person name="Lopez Roques C."/>
            <person name="Donnadieu C."/>
            <person name="Braasch I."/>
            <person name="Desvignes T."/>
            <person name="Postlethwait J."/>
            <person name="Bobe J."/>
            <person name="Guiguen Y."/>
            <person name="Dirks R."/>
        </authorList>
    </citation>
    <scope>NUCLEOTIDE SEQUENCE</scope>
    <source>
        <strain evidence="1">Tag_6206</strain>
        <tissue evidence="1">Liver</tissue>
    </source>
</reference>
<gene>
    <name evidence="1" type="ORF">ANANG_G00293180</name>
</gene>
<protein>
    <submittedName>
        <fullName evidence="1">Uncharacterized protein</fullName>
    </submittedName>
</protein>
<evidence type="ECO:0000313" key="2">
    <source>
        <dbReference type="Proteomes" id="UP001044222"/>
    </source>
</evidence>
<dbReference type="EMBL" id="JAFIRN010000017">
    <property type="protein sequence ID" value="KAG5832632.1"/>
    <property type="molecule type" value="Genomic_DNA"/>
</dbReference>
<dbReference type="Proteomes" id="UP001044222">
    <property type="component" value="Chromosome 17"/>
</dbReference>